<dbReference type="Gene3D" id="1.10.10.10">
    <property type="entry name" value="Winged helix-like DNA-binding domain superfamily/Winged helix DNA-binding domain"/>
    <property type="match status" value="1"/>
</dbReference>
<dbReference type="STRING" id="596327.PORUE0001_0162"/>
<keyword evidence="4 5" id="KW-0963">Cytoplasm</keyword>
<evidence type="ECO:0000313" key="8">
    <source>
        <dbReference type="Proteomes" id="UP000003303"/>
    </source>
</evidence>
<dbReference type="PANTHER" id="PTHR33602:SF1">
    <property type="entry name" value="REGULATORY PROTEIN RECX FAMILY PROTEIN"/>
    <property type="match status" value="1"/>
</dbReference>
<dbReference type="eggNOG" id="COG2137">
    <property type="taxonomic scope" value="Bacteria"/>
</dbReference>
<dbReference type="HAMAP" id="MF_01114">
    <property type="entry name" value="RecX"/>
    <property type="match status" value="1"/>
</dbReference>
<evidence type="ECO:0000256" key="2">
    <source>
        <dbReference type="ARBA" id="ARBA00009695"/>
    </source>
</evidence>
<evidence type="ECO:0000259" key="6">
    <source>
        <dbReference type="Pfam" id="PF02631"/>
    </source>
</evidence>
<dbReference type="InterPro" id="IPR053924">
    <property type="entry name" value="RecX_HTH_2nd"/>
</dbReference>
<accession>C2M9L2</accession>
<comment type="function">
    <text evidence="5">Modulates RecA activity.</text>
</comment>
<dbReference type="GO" id="GO:0005737">
    <property type="term" value="C:cytoplasm"/>
    <property type="evidence" value="ECO:0007669"/>
    <property type="project" value="UniProtKB-SubCell"/>
</dbReference>
<dbReference type="PANTHER" id="PTHR33602">
    <property type="entry name" value="REGULATORY PROTEIN RECX FAMILY PROTEIN"/>
    <property type="match status" value="1"/>
</dbReference>
<dbReference type="Pfam" id="PF02631">
    <property type="entry name" value="RecX_HTH2"/>
    <property type="match status" value="1"/>
</dbReference>
<comment type="similarity">
    <text evidence="2 5">Belongs to the RecX family.</text>
</comment>
<proteinExistence type="inferred from homology"/>
<feature type="domain" description="RecX second three-helical" evidence="6">
    <location>
        <begin position="53"/>
        <end position="92"/>
    </location>
</feature>
<dbReference type="EMBL" id="ACLR01000034">
    <property type="protein sequence ID" value="EEK17551.1"/>
    <property type="molecule type" value="Genomic_DNA"/>
</dbReference>
<dbReference type="GO" id="GO:0006282">
    <property type="term" value="P:regulation of DNA repair"/>
    <property type="evidence" value="ECO:0007669"/>
    <property type="project" value="UniProtKB-UniRule"/>
</dbReference>
<dbReference type="OrthoDB" id="1523826at2"/>
<dbReference type="Proteomes" id="UP000003303">
    <property type="component" value="Unassembled WGS sequence"/>
</dbReference>
<gene>
    <name evidence="5 7" type="primary">recX</name>
    <name evidence="7" type="ORF">PORUE0001_0162</name>
</gene>
<name>C2M9L2_9PORP</name>
<reference evidence="7 8" key="1">
    <citation type="submission" date="2009-04" db="EMBL/GenBank/DDBJ databases">
        <authorList>
            <person name="Sebastian Y."/>
            <person name="Madupu R."/>
            <person name="Durkin A.S."/>
            <person name="Torralba M."/>
            <person name="Methe B."/>
            <person name="Sutton G.G."/>
            <person name="Strausberg R.L."/>
            <person name="Nelson K.E."/>
        </authorList>
    </citation>
    <scope>NUCLEOTIDE SEQUENCE [LARGE SCALE GENOMIC DNA]</scope>
    <source>
        <strain evidence="7 8">60-3</strain>
    </source>
</reference>
<protein>
    <recommendedName>
        <fullName evidence="3 5">Regulatory protein RecX</fullName>
    </recommendedName>
</protein>
<dbReference type="AlphaFoldDB" id="C2M9L2"/>
<evidence type="ECO:0000256" key="5">
    <source>
        <dbReference type="HAMAP-Rule" id="MF_01114"/>
    </source>
</evidence>
<evidence type="ECO:0000256" key="4">
    <source>
        <dbReference type="ARBA" id="ARBA00022490"/>
    </source>
</evidence>
<evidence type="ECO:0000256" key="1">
    <source>
        <dbReference type="ARBA" id="ARBA00004496"/>
    </source>
</evidence>
<sequence length="165" mass="19803">MDTDILNKAKYYCARAERSPRNLRLFLMRREVPSDEIDEYLALLQEGRYYDPQRYAESYARTRYRDMSQGPHKIRQALRMQEVPTEIIEAVLPEILEEEEPNYSLAELLESKLRRTSARTPRALFDKMMRYGVGRGYHQSEVYEALQEVLQRMREEEEDNELEEE</sequence>
<dbReference type="InterPro" id="IPR003783">
    <property type="entry name" value="Regulatory_RecX"/>
</dbReference>
<comment type="subcellular location">
    <subcellularLocation>
        <location evidence="1 5">Cytoplasm</location>
    </subcellularLocation>
</comment>
<dbReference type="InterPro" id="IPR036388">
    <property type="entry name" value="WH-like_DNA-bd_sf"/>
</dbReference>
<comment type="caution">
    <text evidence="7">The sequence shown here is derived from an EMBL/GenBank/DDBJ whole genome shotgun (WGS) entry which is preliminary data.</text>
</comment>
<dbReference type="RefSeq" id="WP_007364586.1">
    <property type="nucleotide sequence ID" value="NZ_ACLR01000034.1"/>
</dbReference>
<keyword evidence="8" id="KW-1185">Reference proteome</keyword>
<evidence type="ECO:0000256" key="3">
    <source>
        <dbReference type="ARBA" id="ARBA00018111"/>
    </source>
</evidence>
<organism evidence="7 8">
    <name type="scientific">Porphyromonas uenonis 60-3</name>
    <dbReference type="NCBI Taxonomy" id="596327"/>
    <lineage>
        <taxon>Bacteria</taxon>
        <taxon>Pseudomonadati</taxon>
        <taxon>Bacteroidota</taxon>
        <taxon>Bacteroidia</taxon>
        <taxon>Bacteroidales</taxon>
        <taxon>Porphyromonadaceae</taxon>
        <taxon>Porphyromonas</taxon>
    </lineage>
</organism>
<evidence type="ECO:0000313" key="7">
    <source>
        <dbReference type="EMBL" id="EEK17551.1"/>
    </source>
</evidence>